<keyword evidence="2" id="KW-1185">Reference proteome</keyword>
<name>A0AAV5JFJ6_9ROSI</name>
<reference evidence="1 2" key="1">
    <citation type="journal article" date="2021" name="Commun. Biol.">
        <title>The genome of Shorea leprosula (Dipterocarpaceae) highlights the ecological relevance of drought in aseasonal tropical rainforests.</title>
        <authorList>
            <person name="Ng K.K.S."/>
            <person name="Kobayashi M.J."/>
            <person name="Fawcett J.A."/>
            <person name="Hatakeyama M."/>
            <person name="Paape T."/>
            <person name="Ng C.H."/>
            <person name="Ang C.C."/>
            <person name="Tnah L.H."/>
            <person name="Lee C.T."/>
            <person name="Nishiyama T."/>
            <person name="Sese J."/>
            <person name="O'Brien M.J."/>
            <person name="Copetti D."/>
            <person name="Mohd Noor M.I."/>
            <person name="Ong R.C."/>
            <person name="Putra M."/>
            <person name="Sireger I.Z."/>
            <person name="Indrioko S."/>
            <person name="Kosugi Y."/>
            <person name="Izuno A."/>
            <person name="Isagi Y."/>
            <person name="Lee S.L."/>
            <person name="Shimizu K.K."/>
        </authorList>
    </citation>
    <scope>NUCLEOTIDE SEQUENCE [LARGE SCALE GENOMIC DNA]</scope>
    <source>
        <strain evidence="1">214</strain>
    </source>
</reference>
<dbReference type="Proteomes" id="UP001054252">
    <property type="component" value="Unassembled WGS sequence"/>
</dbReference>
<comment type="caution">
    <text evidence="1">The sequence shown here is derived from an EMBL/GenBank/DDBJ whole genome shotgun (WGS) entry which is preliminary data.</text>
</comment>
<accession>A0AAV5JFJ6</accession>
<sequence>MTFRDLLFWPKLGFSMAVRGIGNHLYVFLNILSP</sequence>
<dbReference type="AlphaFoldDB" id="A0AAV5JFJ6"/>
<gene>
    <name evidence="1" type="ORF">SLEP1_g24323</name>
</gene>
<organism evidence="1 2">
    <name type="scientific">Rubroshorea leprosula</name>
    <dbReference type="NCBI Taxonomy" id="152421"/>
    <lineage>
        <taxon>Eukaryota</taxon>
        <taxon>Viridiplantae</taxon>
        <taxon>Streptophyta</taxon>
        <taxon>Embryophyta</taxon>
        <taxon>Tracheophyta</taxon>
        <taxon>Spermatophyta</taxon>
        <taxon>Magnoliopsida</taxon>
        <taxon>eudicotyledons</taxon>
        <taxon>Gunneridae</taxon>
        <taxon>Pentapetalae</taxon>
        <taxon>rosids</taxon>
        <taxon>malvids</taxon>
        <taxon>Malvales</taxon>
        <taxon>Dipterocarpaceae</taxon>
        <taxon>Rubroshorea</taxon>
    </lineage>
</organism>
<dbReference type="EMBL" id="BPVZ01000038">
    <property type="protein sequence ID" value="GKV13294.1"/>
    <property type="molecule type" value="Genomic_DNA"/>
</dbReference>
<evidence type="ECO:0000313" key="2">
    <source>
        <dbReference type="Proteomes" id="UP001054252"/>
    </source>
</evidence>
<evidence type="ECO:0000313" key="1">
    <source>
        <dbReference type="EMBL" id="GKV13294.1"/>
    </source>
</evidence>
<protein>
    <submittedName>
        <fullName evidence="1">Uncharacterized protein</fullName>
    </submittedName>
</protein>
<proteinExistence type="predicted"/>